<dbReference type="GO" id="GO:0016853">
    <property type="term" value="F:isomerase activity"/>
    <property type="evidence" value="ECO:0007669"/>
    <property type="project" value="InterPro"/>
</dbReference>
<organism evidence="4 5">
    <name type="scientific">Candidatus Gallipaludibacter merdavium</name>
    <dbReference type="NCBI Taxonomy" id="2840839"/>
    <lineage>
        <taxon>Bacteria</taxon>
        <taxon>Pseudomonadati</taxon>
        <taxon>Bacteroidota</taxon>
        <taxon>Bacteroidia</taxon>
        <taxon>Bacteroidales</taxon>
        <taxon>Candidatus Gallipaludibacter</taxon>
    </lineage>
</organism>
<dbReference type="GO" id="GO:0030246">
    <property type="term" value="F:carbohydrate binding"/>
    <property type="evidence" value="ECO:0007669"/>
    <property type="project" value="InterPro"/>
</dbReference>
<name>A0A9D9HRN8_9BACT</name>
<dbReference type="SUPFAM" id="SSF74650">
    <property type="entry name" value="Galactose mutarotase-like"/>
    <property type="match status" value="1"/>
</dbReference>
<gene>
    <name evidence="4" type="ORF">IAA73_01390</name>
</gene>
<reference evidence="4" key="2">
    <citation type="journal article" date="2021" name="PeerJ">
        <title>Extensive microbial diversity within the chicken gut microbiome revealed by metagenomics and culture.</title>
        <authorList>
            <person name="Gilroy R."/>
            <person name="Ravi A."/>
            <person name="Getino M."/>
            <person name="Pursley I."/>
            <person name="Horton D.L."/>
            <person name="Alikhan N.F."/>
            <person name="Baker D."/>
            <person name="Gharbi K."/>
            <person name="Hall N."/>
            <person name="Watson M."/>
            <person name="Adriaenssens E.M."/>
            <person name="Foster-Nyarko E."/>
            <person name="Jarju S."/>
            <person name="Secka A."/>
            <person name="Antonio M."/>
            <person name="Oren A."/>
            <person name="Chaudhuri R.R."/>
            <person name="La Ragione R."/>
            <person name="Hildebrand F."/>
            <person name="Pallen M.J."/>
        </authorList>
    </citation>
    <scope>NUCLEOTIDE SEQUENCE</scope>
    <source>
        <strain evidence="4">G3-3990</strain>
    </source>
</reference>
<dbReference type="Proteomes" id="UP000823641">
    <property type="component" value="Unassembled WGS sequence"/>
</dbReference>
<evidence type="ECO:0000256" key="1">
    <source>
        <dbReference type="ARBA" id="ARBA00001913"/>
    </source>
</evidence>
<protein>
    <submittedName>
        <fullName evidence="4">Aldose 1-epimerase family protein</fullName>
    </submittedName>
</protein>
<dbReference type="PANTHER" id="PTHR11122:SF13">
    <property type="entry name" value="GLUCOSE-6-PHOSPHATE 1-EPIMERASE"/>
    <property type="match status" value="1"/>
</dbReference>
<dbReference type="Pfam" id="PF01263">
    <property type="entry name" value="Aldose_epim"/>
    <property type="match status" value="1"/>
</dbReference>
<proteinExistence type="predicted"/>
<dbReference type="GO" id="GO:0005975">
    <property type="term" value="P:carbohydrate metabolic process"/>
    <property type="evidence" value="ECO:0007669"/>
    <property type="project" value="InterPro"/>
</dbReference>
<dbReference type="AlphaFoldDB" id="A0A9D9HRN8"/>
<evidence type="ECO:0000313" key="5">
    <source>
        <dbReference type="Proteomes" id="UP000823641"/>
    </source>
</evidence>
<dbReference type="Gene3D" id="2.70.98.10">
    <property type="match status" value="1"/>
</dbReference>
<dbReference type="EMBL" id="JADIMG010000009">
    <property type="protein sequence ID" value="MBO8458977.1"/>
    <property type="molecule type" value="Genomic_DNA"/>
</dbReference>
<dbReference type="InterPro" id="IPR014718">
    <property type="entry name" value="GH-type_carb-bd"/>
</dbReference>
<evidence type="ECO:0000256" key="2">
    <source>
        <dbReference type="ARBA" id="ARBA00011245"/>
    </source>
</evidence>
<dbReference type="InterPro" id="IPR008183">
    <property type="entry name" value="Aldose_1/G6P_1-epimerase"/>
</dbReference>
<reference evidence="4" key="1">
    <citation type="submission" date="2020-10" db="EMBL/GenBank/DDBJ databases">
        <authorList>
            <person name="Gilroy R."/>
        </authorList>
    </citation>
    <scope>NUCLEOTIDE SEQUENCE</scope>
    <source>
        <strain evidence="4">G3-3990</strain>
    </source>
</reference>
<dbReference type="CDD" id="cd09024">
    <property type="entry name" value="Aldose_epim_lacX"/>
    <property type="match status" value="1"/>
</dbReference>
<sequence length="289" mass="33254">MEYSLSNAHISIKINSLGAELCSLVAHQTEYLWQADPLYWKRHSPVLFPIVGNVYQNEYRINGQTYNLSQHGFARDREFELVEQSEDTIRFRLRSDEESLEKYPFAFELEIGYQLMDNKVKVLWTVKNTGNGSMPFQIGAHPAFYYPDFQAEDEVKGFFGFDAQELSYILIKNGGADTAHRYQLATKEALPLTNSLFAEDALIVENGQVHSVCLMDKEKRPWLTVHFDAPVVGLWSPPQKNAPFVCIEPWYGRCDESGYRGEFADKEWMQKLAAGEQFHASYIIEIANR</sequence>
<comment type="caution">
    <text evidence="4">The sequence shown here is derived from an EMBL/GenBank/DDBJ whole genome shotgun (WGS) entry which is preliminary data.</text>
</comment>
<evidence type="ECO:0000256" key="3">
    <source>
        <dbReference type="ARBA" id="ARBA00022837"/>
    </source>
</evidence>
<accession>A0A9D9HRN8</accession>
<dbReference type="InterPro" id="IPR011013">
    <property type="entry name" value="Gal_mutarotase_sf_dom"/>
</dbReference>
<comment type="subunit">
    <text evidence="2">Monomer.</text>
</comment>
<dbReference type="InterPro" id="IPR037481">
    <property type="entry name" value="LacX"/>
</dbReference>
<dbReference type="PANTHER" id="PTHR11122">
    <property type="entry name" value="APOSPORY-ASSOCIATED PROTEIN C-RELATED"/>
    <property type="match status" value="1"/>
</dbReference>
<comment type="cofactor">
    <cofactor evidence="1">
        <name>Ca(2+)</name>
        <dbReference type="ChEBI" id="CHEBI:29108"/>
    </cofactor>
</comment>
<keyword evidence="3" id="KW-0106">Calcium</keyword>
<evidence type="ECO:0000313" key="4">
    <source>
        <dbReference type="EMBL" id="MBO8458977.1"/>
    </source>
</evidence>